<dbReference type="SUPFAM" id="SSF81321">
    <property type="entry name" value="Family A G protein-coupled receptor-like"/>
    <property type="match status" value="1"/>
</dbReference>
<keyword evidence="4" id="KW-0297">G-protein coupled receptor</keyword>
<dbReference type="AlphaFoldDB" id="A0A813YMC6"/>
<dbReference type="PANTHER" id="PTHR24243">
    <property type="entry name" value="G-PROTEIN COUPLED RECEPTOR"/>
    <property type="match status" value="1"/>
</dbReference>
<feature type="transmembrane region" description="Helical" evidence="8">
    <location>
        <begin position="117"/>
        <end position="135"/>
    </location>
</feature>
<keyword evidence="3 8" id="KW-1133">Transmembrane helix</keyword>
<evidence type="ECO:0000313" key="12">
    <source>
        <dbReference type="Proteomes" id="UP000663832"/>
    </source>
</evidence>
<dbReference type="OrthoDB" id="9998474at2759"/>
<feature type="transmembrane region" description="Helical" evidence="8">
    <location>
        <begin position="308"/>
        <end position="328"/>
    </location>
</feature>
<keyword evidence="12" id="KW-1185">Reference proteome</keyword>
<dbReference type="Gene3D" id="1.20.1070.10">
    <property type="entry name" value="Rhodopsin 7-helix transmembrane proteins"/>
    <property type="match status" value="1"/>
</dbReference>
<keyword evidence="6" id="KW-0675">Receptor</keyword>
<feature type="transmembrane region" description="Helical" evidence="8">
    <location>
        <begin position="80"/>
        <end position="105"/>
    </location>
</feature>
<dbReference type="Proteomes" id="UP000663832">
    <property type="component" value="Unassembled WGS sequence"/>
</dbReference>
<keyword evidence="7" id="KW-0807">Transducer</keyword>
<evidence type="ECO:0000256" key="5">
    <source>
        <dbReference type="ARBA" id="ARBA00023136"/>
    </source>
</evidence>
<reference evidence="10" key="1">
    <citation type="submission" date="2021-02" db="EMBL/GenBank/DDBJ databases">
        <authorList>
            <person name="Nowell W R."/>
        </authorList>
    </citation>
    <scope>NUCLEOTIDE SEQUENCE</scope>
</reference>
<evidence type="ECO:0000256" key="7">
    <source>
        <dbReference type="ARBA" id="ARBA00023224"/>
    </source>
</evidence>
<accession>A0A813YMC6</accession>
<dbReference type="GO" id="GO:0005886">
    <property type="term" value="C:plasma membrane"/>
    <property type="evidence" value="ECO:0007669"/>
    <property type="project" value="TreeGrafter"/>
</dbReference>
<evidence type="ECO:0000256" key="6">
    <source>
        <dbReference type="ARBA" id="ARBA00023170"/>
    </source>
</evidence>
<evidence type="ECO:0000256" key="8">
    <source>
        <dbReference type="SAM" id="Phobius"/>
    </source>
</evidence>
<dbReference type="InterPro" id="IPR017452">
    <property type="entry name" value="GPCR_Rhodpsn_7TM"/>
</dbReference>
<gene>
    <name evidence="10" type="ORF">BJG266_LOCUS9706</name>
    <name evidence="11" type="ORF">QVE165_LOCUS23466</name>
</gene>
<feature type="transmembrane region" description="Helical" evidence="8">
    <location>
        <begin position="266"/>
        <end position="288"/>
    </location>
</feature>
<dbReference type="PROSITE" id="PS50262">
    <property type="entry name" value="G_PROTEIN_RECEP_F1_2"/>
    <property type="match status" value="1"/>
</dbReference>
<keyword evidence="5 8" id="KW-0472">Membrane</keyword>
<dbReference type="EMBL" id="CAJNOI010000032">
    <property type="protein sequence ID" value="CAF0886365.1"/>
    <property type="molecule type" value="Genomic_DNA"/>
</dbReference>
<dbReference type="GO" id="GO:0004930">
    <property type="term" value="F:G protein-coupled receptor activity"/>
    <property type="evidence" value="ECO:0007669"/>
    <property type="project" value="UniProtKB-KW"/>
</dbReference>
<dbReference type="Proteomes" id="UP000663877">
    <property type="component" value="Unassembled WGS sequence"/>
</dbReference>
<dbReference type="PANTHER" id="PTHR24243:SF233">
    <property type="entry name" value="THYROTROPIN-RELEASING HORMONE RECEPTOR"/>
    <property type="match status" value="1"/>
</dbReference>
<feature type="transmembrane region" description="Helical" evidence="8">
    <location>
        <begin position="44"/>
        <end position="68"/>
    </location>
</feature>
<feature type="transmembrane region" description="Helical" evidence="8">
    <location>
        <begin position="155"/>
        <end position="172"/>
    </location>
</feature>
<protein>
    <recommendedName>
        <fullName evidence="9">G-protein coupled receptors family 1 profile domain-containing protein</fullName>
    </recommendedName>
</protein>
<proteinExistence type="predicted"/>
<evidence type="ECO:0000256" key="1">
    <source>
        <dbReference type="ARBA" id="ARBA00004141"/>
    </source>
</evidence>
<evidence type="ECO:0000256" key="3">
    <source>
        <dbReference type="ARBA" id="ARBA00022989"/>
    </source>
</evidence>
<evidence type="ECO:0000256" key="2">
    <source>
        <dbReference type="ARBA" id="ARBA00022692"/>
    </source>
</evidence>
<evidence type="ECO:0000256" key="4">
    <source>
        <dbReference type="ARBA" id="ARBA00023040"/>
    </source>
</evidence>
<name>A0A813YMC6_9BILA</name>
<evidence type="ECO:0000259" key="9">
    <source>
        <dbReference type="PROSITE" id="PS50262"/>
    </source>
</evidence>
<evidence type="ECO:0000313" key="13">
    <source>
        <dbReference type="Proteomes" id="UP000663877"/>
    </source>
</evidence>
<comment type="subcellular location">
    <subcellularLocation>
        <location evidence="1">Membrane</location>
        <topology evidence="1">Multi-pass membrane protein</topology>
    </subcellularLocation>
</comment>
<evidence type="ECO:0000313" key="11">
    <source>
        <dbReference type="EMBL" id="CAF1159370.1"/>
    </source>
</evidence>
<feature type="domain" description="G-protein coupled receptors family 1 profile" evidence="9">
    <location>
        <begin position="59"/>
        <end position="325"/>
    </location>
</feature>
<comment type="caution">
    <text evidence="10">The sequence shown here is derived from an EMBL/GenBank/DDBJ whole genome shotgun (WGS) entry which is preliminary data.</text>
</comment>
<organism evidence="10 13">
    <name type="scientific">Adineta steineri</name>
    <dbReference type="NCBI Taxonomy" id="433720"/>
    <lineage>
        <taxon>Eukaryota</taxon>
        <taxon>Metazoa</taxon>
        <taxon>Spiralia</taxon>
        <taxon>Gnathifera</taxon>
        <taxon>Rotifera</taxon>
        <taxon>Eurotatoria</taxon>
        <taxon>Bdelloidea</taxon>
        <taxon>Adinetida</taxon>
        <taxon>Adinetidae</taxon>
        <taxon>Adineta</taxon>
    </lineage>
</organism>
<keyword evidence="2 8" id="KW-0812">Transmembrane</keyword>
<dbReference type="EMBL" id="CAJNOM010000159">
    <property type="protein sequence ID" value="CAF1159370.1"/>
    <property type="molecule type" value="Genomic_DNA"/>
</dbReference>
<sequence>MEDKSEQDTFESLNDALKYVGLTSGLFINETLLLPRSQSKWPSAISILPLILGFIGLVFNILALLIFTASRTFRQNSFRWYIYALTLINCASILTHSWLYLIFYIADSLYLCKYLRYLQQSTATTSLWIMVLLSLERSFTFSRPFVVKKFLQSHTICFILLFVTCLCFALHIDELISVDVKAFRWVNFAYGLCSVKRHFRLSTDRIKIVTHSHSFILPFLLNSILDIYICYKMCQRRKRLITKSSLSFNHHKNRFQRSRKSAAHEITLTLLCQSMWLLFTYFPTHLYYFLLSFKLINDHDRDNSTLNFLMRQNLLIYLAFSPTLYVILSSTLRREIYSCICRSYKRHRPSSLSNMSSVQSRFRQFFLHSEQQRQSIQRPHLVTFVTMSERIPRKAVSQSICVPFKIKNISNSAPSLLTMYKYRNDANQNQKTERSNTMDQ</sequence>
<evidence type="ECO:0000313" key="10">
    <source>
        <dbReference type="EMBL" id="CAF0886365.1"/>
    </source>
</evidence>
<feature type="transmembrane region" description="Helical" evidence="8">
    <location>
        <begin position="215"/>
        <end position="234"/>
    </location>
</feature>